<dbReference type="EMBL" id="BGPR01000545">
    <property type="protein sequence ID" value="GBM25770.1"/>
    <property type="molecule type" value="Genomic_DNA"/>
</dbReference>
<dbReference type="AlphaFoldDB" id="A0A4Y2E9F2"/>
<proteinExistence type="predicted"/>
<organism evidence="2 3">
    <name type="scientific">Araneus ventricosus</name>
    <name type="common">Orbweaver spider</name>
    <name type="synonym">Epeira ventricosa</name>
    <dbReference type="NCBI Taxonomy" id="182803"/>
    <lineage>
        <taxon>Eukaryota</taxon>
        <taxon>Metazoa</taxon>
        <taxon>Ecdysozoa</taxon>
        <taxon>Arthropoda</taxon>
        <taxon>Chelicerata</taxon>
        <taxon>Arachnida</taxon>
        <taxon>Araneae</taxon>
        <taxon>Araneomorphae</taxon>
        <taxon>Entelegynae</taxon>
        <taxon>Araneoidea</taxon>
        <taxon>Araneidae</taxon>
        <taxon>Araneus</taxon>
    </lineage>
</organism>
<gene>
    <name evidence="2" type="ORF">AVEN_2131_1</name>
</gene>
<accession>A0A4Y2E9F2</accession>
<name>A0A4Y2E9F2_ARAVE</name>
<evidence type="ECO:0000313" key="2">
    <source>
        <dbReference type="EMBL" id="GBM25770.1"/>
    </source>
</evidence>
<evidence type="ECO:0000256" key="1">
    <source>
        <dbReference type="SAM" id="Phobius"/>
    </source>
</evidence>
<comment type="caution">
    <text evidence="2">The sequence shown here is derived from an EMBL/GenBank/DDBJ whole genome shotgun (WGS) entry which is preliminary data.</text>
</comment>
<sequence>MCWKKNICRTPAKWQKALLAVPAAFLCLEEEYGRVCHRDLLYFSSIFFDAFRLYEVISTFGEAEDRKINFVVFLCRVSFLALIVVLLQRSSCLLLELRRQIR</sequence>
<keyword evidence="1" id="KW-1133">Transmembrane helix</keyword>
<keyword evidence="3" id="KW-1185">Reference proteome</keyword>
<protein>
    <submittedName>
        <fullName evidence="2">Uncharacterized protein</fullName>
    </submittedName>
</protein>
<evidence type="ECO:0000313" key="3">
    <source>
        <dbReference type="Proteomes" id="UP000499080"/>
    </source>
</evidence>
<reference evidence="2 3" key="1">
    <citation type="journal article" date="2019" name="Sci. Rep.">
        <title>Orb-weaving spider Araneus ventricosus genome elucidates the spidroin gene catalogue.</title>
        <authorList>
            <person name="Kono N."/>
            <person name="Nakamura H."/>
            <person name="Ohtoshi R."/>
            <person name="Moran D.A.P."/>
            <person name="Shinohara A."/>
            <person name="Yoshida Y."/>
            <person name="Fujiwara M."/>
            <person name="Mori M."/>
            <person name="Tomita M."/>
            <person name="Arakawa K."/>
        </authorList>
    </citation>
    <scope>NUCLEOTIDE SEQUENCE [LARGE SCALE GENOMIC DNA]</scope>
</reference>
<keyword evidence="1" id="KW-0472">Membrane</keyword>
<keyword evidence="1" id="KW-0812">Transmembrane</keyword>
<dbReference type="Proteomes" id="UP000499080">
    <property type="component" value="Unassembled WGS sequence"/>
</dbReference>
<feature type="transmembrane region" description="Helical" evidence="1">
    <location>
        <begin position="68"/>
        <end position="87"/>
    </location>
</feature>